<dbReference type="Proteomes" id="UP000005143">
    <property type="component" value="Unassembled WGS sequence"/>
</dbReference>
<keyword evidence="5" id="KW-1185">Reference proteome</keyword>
<dbReference type="Pfam" id="PF08401">
    <property type="entry name" value="ArdcN"/>
    <property type="match status" value="1"/>
</dbReference>
<dbReference type="Pfam" id="PF18818">
    <property type="entry name" value="MPTase-PolyVal"/>
    <property type="match status" value="1"/>
</dbReference>
<dbReference type="InterPro" id="IPR013610">
    <property type="entry name" value="ArdC_N"/>
</dbReference>
<dbReference type="PIRSF" id="PIRSF037112">
    <property type="entry name" value="Antirestriction_ArdC"/>
    <property type="match status" value="1"/>
</dbReference>
<dbReference type="InterPro" id="IPR041459">
    <property type="entry name" value="MPTase-PolyVal"/>
</dbReference>
<feature type="domain" description="Polyvalent protein metallopeptidase" evidence="3">
    <location>
        <begin position="191"/>
        <end position="311"/>
    </location>
</feature>
<organism evidence="4 5">
    <name type="scientific">Patulibacter medicamentivorans</name>
    <dbReference type="NCBI Taxonomy" id="1097667"/>
    <lineage>
        <taxon>Bacteria</taxon>
        <taxon>Bacillati</taxon>
        <taxon>Actinomycetota</taxon>
        <taxon>Thermoleophilia</taxon>
        <taxon>Solirubrobacterales</taxon>
        <taxon>Patulibacteraceae</taxon>
        <taxon>Patulibacter</taxon>
    </lineage>
</organism>
<dbReference type="GO" id="GO:0003697">
    <property type="term" value="F:single-stranded DNA binding"/>
    <property type="evidence" value="ECO:0007669"/>
    <property type="project" value="InterPro"/>
</dbReference>
<feature type="compositionally biased region" description="Polar residues" evidence="1">
    <location>
        <begin position="1"/>
        <end position="10"/>
    </location>
</feature>
<dbReference type="PATRIC" id="fig|1097667.3.peg.3403"/>
<evidence type="ECO:0000313" key="4">
    <source>
        <dbReference type="EMBL" id="EHN09724.1"/>
    </source>
</evidence>
<gene>
    <name evidence="4" type="ORF">PAI11_34310</name>
</gene>
<protein>
    <submittedName>
        <fullName evidence="4">Antirestriction protein</fullName>
    </submittedName>
</protein>
<dbReference type="InterPro" id="IPR017113">
    <property type="entry name" value="Antirestriction_ArdC"/>
</dbReference>
<evidence type="ECO:0000259" key="2">
    <source>
        <dbReference type="Pfam" id="PF08401"/>
    </source>
</evidence>
<evidence type="ECO:0000313" key="5">
    <source>
        <dbReference type="Proteomes" id="UP000005143"/>
    </source>
</evidence>
<accession>H0E9B4</accession>
<dbReference type="AlphaFoldDB" id="H0E9B4"/>
<comment type="caution">
    <text evidence="4">The sequence shown here is derived from an EMBL/GenBank/DDBJ whole genome shotgun (WGS) entry which is preliminary data.</text>
</comment>
<feature type="region of interest" description="Disordered" evidence="1">
    <location>
        <begin position="1"/>
        <end position="23"/>
    </location>
</feature>
<dbReference type="OrthoDB" id="7605626at2"/>
<evidence type="ECO:0000259" key="3">
    <source>
        <dbReference type="Pfam" id="PF18818"/>
    </source>
</evidence>
<reference evidence="4 5" key="1">
    <citation type="journal article" date="2013" name="Biodegradation">
        <title>Quantitative proteomic analysis of ibuprofen-degrading Patulibacter sp. strain I11.</title>
        <authorList>
            <person name="Almeida B."/>
            <person name="Kjeldal H."/>
            <person name="Lolas I."/>
            <person name="Knudsen A.D."/>
            <person name="Carvalho G."/>
            <person name="Nielsen K.L."/>
            <person name="Barreto Crespo M.T."/>
            <person name="Stensballe A."/>
            <person name="Nielsen J.L."/>
        </authorList>
    </citation>
    <scope>NUCLEOTIDE SEQUENCE [LARGE SCALE GENOMIC DNA]</scope>
    <source>
        <strain evidence="4 5">I11</strain>
    </source>
</reference>
<name>H0E9B4_9ACTN</name>
<sequence length="341" mass="36955">MPTQATAPKATSSTETTRKRKRDRVDAYKMAADAVLEAMDRGTIPWRMPWTQGPGAIPRNLASGRPYRGINVFLLAMAGYASPFWLTFKQAKTLGGQVRKGEKSTPAILWKQTKKRLKTPADVAAAKANGDTIRKDERGQYVLLILARTFALFNVAQVDGLTNVPEVEQIGEGEWSPAETAEAIAAGYEDGPSMGEGGDSASYNPARDHVQMPDRGRFTEATDWHATLFHELAHSTGHADRLNRPDLVDPSATFGSKKYAREELTAEMAAAMLCTVAGIDAAPLTERHAAYVEHWAERIGEDPKLVVIAAQRAQKACDLILGPDQDQDAETTAAPAAEVAA</sequence>
<dbReference type="EMBL" id="AGUD01000256">
    <property type="protein sequence ID" value="EHN09724.1"/>
    <property type="molecule type" value="Genomic_DNA"/>
</dbReference>
<dbReference type="RefSeq" id="WP_007577527.1">
    <property type="nucleotide sequence ID" value="NZ_AGUD01000256.1"/>
</dbReference>
<feature type="domain" description="N-terminal" evidence="2">
    <location>
        <begin position="26"/>
        <end position="128"/>
    </location>
</feature>
<evidence type="ECO:0000256" key="1">
    <source>
        <dbReference type="SAM" id="MobiDB-lite"/>
    </source>
</evidence>
<proteinExistence type="predicted"/>